<feature type="region of interest" description="Disordered" evidence="8">
    <location>
        <begin position="560"/>
        <end position="594"/>
    </location>
</feature>
<evidence type="ECO:0000256" key="3">
    <source>
        <dbReference type="ARBA" id="ARBA00022475"/>
    </source>
</evidence>
<accession>A0ABM5WN13</accession>
<feature type="transmembrane region" description="Helical" evidence="7">
    <location>
        <begin position="246"/>
        <end position="268"/>
    </location>
</feature>
<dbReference type="Gene3D" id="2.30.30.60">
    <property type="match status" value="1"/>
</dbReference>
<dbReference type="SUPFAM" id="SSF82689">
    <property type="entry name" value="Mechanosensitive channel protein MscS (YggB), C-terminal domain"/>
    <property type="match status" value="1"/>
</dbReference>
<keyword evidence="7" id="KW-0813">Transport</keyword>
<comment type="subcellular location">
    <subcellularLocation>
        <location evidence="7">Cell inner membrane</location>
        <topology evidence="7">Multi-pass membrane protein</topology>
    </subcellularLocation>
    <subcellularLocation>
        <location evidence="1">Cell membrane</location>
        <topology evidence="1">Multi-pass membrane protein</topology>
    </subcellularLocation>
</comment>
<comment type="caution">
    <text evidence="7">Lacks conserved residue(s) required for the propagation of feature annotation.</text>
</comment>
<evidence type="ECO:0000256" key="2">
    <source>
        <dbReference type="ARBA" id="ARBA00008017"/>
    </source>
</evidence>
<dbReference type="EMBL" id="CP013480">
    <property type="protein sequence ID" value="ALS61933.1"/>
    <property type="molecule type" value="Genomic_DNA"/>
</dbReference>
<keyword evidence="7" id="KW-0997">Cell inner membrane</keyword>
<dbReference type="Proteomes" id="UP000060277">
    <property type="component" value="Chromosome"/>
</dbReference>
<dbReference type="InterPro" id="IPR023408">
    <property type="entry name" value="MscS_beta-dom_sf"/>
</dbReference>
<keyword evidence="13" id="KW-1185">Reference proteome</keyword>
<evidence type="ECO:0000256" key="4">
    <source>
        <dbReference type="ARBA" id="ARBA00022692"/>
    </source>
</evidence>
<evidence type="ECO:0000256" key="9">
    <source>
        <dbReference type="SAM" id="SignalP"/>
    </source>
</evidence>
<comment type="similarity">
    <text evidence="2 7">Belongs to the MscS (TC 1.A.23) family.</text>
</comment>
<feature type="domain" description="Mechanosensitive ion channel MscS" evidence="10">
    <location>
        <begin position="387"/>
        <end position="452"/>
    </location>
</feature>
<feature type="domain" description="Mechanosensitive ion channel MscS C-terminal" evidence="11">
    <location>
        <begin position="463"/>
        <end position="545"/>
    </location>
</feature>
<dbReference type="Pfam" id="PF00924">
    <property type="entry name" value="MS_channel_2nd"/>
    <property type="match status" value="1"/>
</dbReference>
<evidence type="ECO:0000256" key="6">
    <source>
        <dbReference type="ARBA" id="ARBA00023136"/>
    </source>
</evidence>
<name>A0ABM5WN13_9BURK</name>
<evidence type="ECO:0000256" key="7">
    <source>
        <dbReference type="RuleBase" id="RU369025"/>
    </source>
</evidence>
<evidence type="ECO:0000256" key="5">
    <source>
        <dbReference type="ARBA" id="ARBA00022989"/>
    </source>
</evidence>
<protein>
    <recommendedName>
        <fullName evidence="7">Small-conductance mechanosensitive channel</fullName>
    </recommendedName>
</protein>
<dbReference type="RefSeq" id="WP_058378843.1">
    <property type="nucleotide sequence ID" value="NZ_CP013480.3"/>
</dbReference>
<gene>
    <name evidence="12" type="ORF">AT302_21285</name>
</gene>
<sequence length="594" mass="63026">MRIRMGLLQVLWVCGITVATAMPVAAAGPEAGASVSAASQSGASPVDAAGATDTQGDVAPSPDTSAVTTPDGVALRFMDRPIVTFHGTVAGATPAVRAARAQAVLESLPPGAFDAPVDLLRGSLGGVSGIAFRLQDRILFALTPDDLAPGDARSLDAAAADVRARLQVAFAARREQLHWPTILRGVALSALATGVLALLVLGVGRMRARLEKKLQEMLEKRVLQRTARTFDWTGSAVHLVHQIVQIGAVCLALAFAYLYLIFVLLQFPASQPLAGRLSDFLWSLVDRFGLGVASAIPGVMTVIVIFLLTRALQSLINNIFDAVQTGRLTIPGMHPETAGATRRVVSVGVWVLAITFAYPYMPGAQSDVFKGLSVLLGLMVTIGSSGIVNQLMSGMVVIYSRALKKGDLVSIGDATGVVLGVDALSVKILNQAREELTIPNAVVVASTVRNYSAQGRQQGVAISTTLTIGYDAPWRQVHAMLLEAARETPQVAAHPEPYVLQRALSDFYAEYEVFATLRDPSTRFAAVSALHENIQDVFNRYGVQIMSPHFEEQPESPLVIRPEHWHPAPAPAPSAAPARAAPPAPQEQGEAHGR</sequence>
<dbReference type="InterPro" id="IPR011066">
    <property type="entry name" value="MscS_channel_C_sf"/>
</dbReference>
<keyword evidence="9" id="KW-0732">Signal</keyword>
<dbReference type="SUPFAM" id="SSF50182">
    <property type="entry name" value="Sm-like ribonucleoproteins"/>
    <property type="match status" value="1"/>
</dbReference>
<dbReference type="Pfam" id="PF21082">
    <property type="entry name" value="MS_channel_3rd"/>
    <property type="match status" value="1"/>
</dbReference>
<feature type="chain" id="PRO_5047316917" description="Small-conductance mechanosensitive channel" evidence="9">
    <location>
        <begin position="22"/>
        <end position="594"/>
    </location>
</feature>
<evidence type="ECO:0000259" key="10">
    <source>
        <dbReference type="Pfam" id="PF00924"/>
    </source>
</evidence>
<dbReference type="Gene3D" id="3.30.70.100">
    <property type="match status" value="1"/>
</dbReference>
<feature type="transmembrane region" description="Helical" evidence="7">
    <location>
        <begin position="373"/>
        <end position="399"/>
    </location>
</feature>
<evidence type="ECO:0000256" key="1">
    <source>
        <dbReference type="ARBA" id="ARBA00004651"/>
    </source>
</evidence>
<evidence type="ECO:0000313" key="13">
    <source>
        <dbReference type="Proteomes" id="UP000060277"/>
    </source>
</evidence>
<feature type="transmembrane region" description="Helical" evidence="7">
    <location>
        <begin position="344"/>
        <end position="361"/>
    </location>
</feature>
<comment type="function">
    <text evidence="7">Mechanosensitive channel that participates in the regulation of osmotic pressure changes within the cell, opening in response to stretch forces in the membrane lipid bilayer, without the need for other proteins. Contributes to normal resistance to hypoosmotic shock. Forms an ion channel of 1.0 nanosiemens conductance with a slight preference for anions.</text>
</comment>
<comment type="subunit">
    <text evidence="7">Homoheptamer.</text>
</comment>
<feature type="transmembrane region" description="Helical" evidence="7">
    <location>
        <begin position="288"/>
        <end position="308"/>
    </location>
</feature>
<evidence type="ECO:0000259" key="11">
    <source>
        <dbReference type="Pfam" id="PF21082"/>
    </source>
</evidence>
<dbReference type="InterPro" id="IPR010920">
    <property type="entry name" value="LSM_dom_sf"/>
</dbReference>
<dbReference type="PANTHER" id="PTHR30221:SF18">
    <property type="entry name" value="SLL0590 PROTEIN"/>
    <property type="match status" value="1"/>
</dbReference>
<dbReference type="PANTHER" id="PTHR30221">
    <property type="entry name" value="SMALL-CONDUCTANCE MECHANOSENSITIVE CHANNEL"/>
    <property type="match status" value="1"/>
</dbReference>
<evidence type="ECO:0000313" key="12">
    <source>
        <dbReference type="EMBL" id="ALS61933.1"/>
    </source>
</evidence>
<feature type="signal peptide" evidence="9">
    <location>
        <begin position="1"/>
        <end position="21"/>
    </location>
</feature>
<organism evidence="12 13">
    <name type="scientific">Pandoraea norimbergensis</name>
    <dbReference type="NCBI Taxonomy" id="93219"/>
    <lineage>
        <taxon>Bacteria</taxon>
        <taxon>Pseudomonadati</taxon>
        <taxon>Pseudomonadota</taxon>
        <taxon>Betaproteobacteria</taxon>
        <taxon>Burkholderiales</taxon>
        <taxon>Burkholderiaceae</taxon>
        <taxon>Pandoraea</taxon>
    </lineage>
</organism>
<keyword evidence="6 7" id="KW-0472">Membrane</keyword>
<feature type="transmembrane region" description="Helical" evidence="7">
    <location>
        <begin position="182"/>
        <end position="203"/>
    </location>
</feature>
<keyword evidence="4 7" id="KW-0812">Transmembrane</keyword>
<dbReference type="InterPro" id="IPR045275">
    <property type="entry name" value="MscS_archaea/bacteria_type"/>
</dbReference>
<dbReference type="InterPro" id="IPR049278">
    <property type="entry name" value="MS_channel_C"/>
</dbReference>
<reference evidence="13" key="1">
    <citation type="submission" date="2015-12" db="EMBL/GenBank/DDBJ databases">
        <title>Complete genome sequence of Pandoraea norimbergensis DSM 11628.</title>
        <authorList>
            <person name="Ee R."/>
            <person name="Lim Y.-L."/>
            <person name="Yong D."/>
            <person name="Yin W.-F."/>
            <person name="Chan K.-G."/>
        </authorList>
    </citation>
    <scope>NUCLEOTIDE SEQUENCE [LARGE SCALE GENOMIC DNA]</scope>
    <source>
        <strain evidence="13">DSM 11628</strain>
    </source>
</reference>
<keyword evidence="7" id="KW-0406">Ion transport</keyword>
<keyword evidence="3" id="KW-1003">Cell membrane</keyword>
<evidence type="ECO:0000256" key="8">
    <source>
        <dbReference type="SAM" id="MobiDB-lite"/>
    </source>
</evidence>
<keyword evidence="7" id="KW-0407">Ion channel</keyword>
<feature type="compositionally biased region" description="Pro residues" evidence="8">
    <location>
        <begin position="568"/>
        <end position="585"/>
    </location>
</feature>
<feature type="region of interest" description="Disordered" evidence="8">
    <location>
        <begin position="37"/>
        <end position="69"/>
    </location>
</feature>
<keyword evidence="5 7" id="KW-1133">Transmembrane helix</keyword>
<dbReference type="InterPro" id="IPR006685">
    <property type="entry name" value="MscS_channel_2nd"/>
</dbReference>
<proteinExistence type="inferred from homology"/>